<dbReference type="EMBL" id="FR695877">
    <property type="protein sequence ID" value="CBX30783.1"/>
    <property type="molecule type" value="Genomic_DNA"/>
</dbReference>
<dbReference type="CDD" id="cd05403">
    <property type="entry name" value="NT_KNTase_like"/>
    <property type="match status" value="1"/>
</dbReference>
<accession>E1YL00</accession>
<feature type="domain" description="Polymerase beta nucleotidyltransferase" evidence="1">
    <location>
        <begin position="12"/>
        <end position="99"/>
    </location>
</feature>
<sequence length="100" mass="11466">MSDKTKEMVKKEIAAGLSGFPEVRKVVVFGSFVTSDMPHDIDIAVFQDSNESYYPLARKYRRILRNVARIIPMDVIPVRPNPEHEPFLKEIEKGEVVYEG</sequence>
<organism evidence="2">
    <name type="scientific">uncultured Desulfobacterium sp</name>
    <dbReference type="NCBI Taxonomy" id="201089"/>
    <lineage>
        <taxon>Bacteria</taxon>
        <taxon>Pseudomonadati</taxon>
        <taxon>Thermodesulfobacteriota</taxon>
        <taxon>Desulfobacteria</taxon>
        <taxon>Desulfobacterales</taxon>
        <taxon>Desulfobacteriaceae</taxon>
        <taxon>Desulfobacterium</taxon>
        <taxon>environmental samples</taxon>
    </lineage>
</organism>
<dbReference type="AlphaFoldDB" id="E1YL00"/>
<dbReference type="Pfam" id="PF18765">
    <property type="entry name" value="Polbeta"/>
    <property type="match status" value="1"/>
</dbReference>
<dbReference type="InterPro" id="IPR041633">
    <property type="entry name" value="Polbeta"/>
</dbReference>
<reference evidence="2" key="1">
    <citation type="journal article" date="2011" name="Environ. Microbiol.">
        <title>Genomic insights into the metabolic potential of the polycyclic aromatic hydrocarbon degrading sulfate-reducing Deltaproteobacterium N47.</title>
        <authorList>
            <person name="Bergmann F."/>
            <person name="Selesi D."/>
            <person name="Weinmaier T."/>
            <person name="Tischler P."/>
            <person name="Rattei T."/>
            <person name="Meckenstock R.U."/>
        </authorList>
    </citation>
    <scope>NUCLEOTIDE SEQUENCE</scope>
</reference>
<dbReference type="InterPro" id="IPR043519">
    <property type="entry name" value="NT_sf"/>
</dbReference>
<proteinExistence type="predicted"/>
<evidence type="ECO:0000259" key="1">
    <source>
        <dbReference type="Pfam" id="PF18765"/>
    </source>
</evidence>
<dbReference type="SUPFAM" id="SSF81301">
    <property type="entry name" value="Nucleotidyltransferase"/>
    <property type="match status" value="1"/>
</dbReference>
<gene>
    <name evidence="2" type="ORF">N47_E42950</name>
</gene>
<dbReference type="Gene3D" id="3.30.460.10">
    <property type="entry name" value="Beta Polymerase, domain 2"/>
    <property type="match status" value="1"/>
</dbReference>
<protein>
    <recommendedName>
        <fullName evidence="1">Polymerase beta nucleotidyltransferase domain-containing protein</fullName>
    </recommendedName>
</protein>
<name>E1YL00_9BACT</name>
<evidence type="ECO:0000313" key="2">
    <source>
        <dbReference type="EMBL" id="CBX30783.1"/>
    </source>
</evidence>